<proteinExistence type="predicted"/>
<evidence type="ECO:0000259" key="4">
    <source>
        <dbReference type="Pfam" id="PF13505"/>
    </source>
</evidence>
<dbReference type="InterPro" id="IPR030820">
    <property type="entry name" value="OMP_myx_plus_Proteobacteria"/>
</dbReference>
<dbReference type="GO" id="GO:0009279">
    <property type="term" value="C:cell outer membrane"/>
    <property type="evidence" value="ECO:0007669"/>
    <property type="project" value="UniProtKB-SubCell"/>
</dbReference>
<gene>
    <name evidence="5" type="ORF">FSC37_00200</name>
</gene>
<evidence type="ECO:0000256" key="3">
    <source>
        <dbReference type="SAM" id="SignalP"/>
    </source>
</evidence>
<feature type="chain" id="PRO_5022729692" evidence="3">
    <location>
        <begin position="24"/>
        <end position="214"/>
    </location>
</feature>
<comment type="caution">
    <text evidence="5">The sequence shown here is derived from an EMBL/GenBank/DDBJ whole genome shotgun (WGS) entry which is preliminary data.</text>
</comment>
<keyword evidence="2 3" id="KW-0732">Signal</keyword>
<dbReference type="InterPro" id="IPR011250">
    <property type="entry name" value="OMP/PagP_B-barrel"/>
</dbReference>
<evidence type="ECO:0000313" key="5">
    <source>
        <dbReference type="EMBL" id="TXC65132.1"/>
    </source>
</evidence>
<name>A0A5C6TXG5_9BURK</name>
<reference evidence="5 6" key="1">
    <citation type="submission" date="2019-08" db="EMBL/GenBank/DDBJ databases">
        <authorList>
            <person name="Khan S.A."/>
            <person name="Jeon C.O."/>
            <person name="Jeong S.E."/>
        </authorList>
    </citation>
    <scope>NUCLEOTIDE SEQUENCE [LARGE SCALE GENOMIC DNA]</scope>
    <source>
        <strain evidence="6">IMCC1728</strain>
    </source>
</reference>
<organism evidence="5 6">
    <name type="scientific">Piscinibacter aquaticus</name>
    <dbReference type="NCBI Taxonomy" id="392597"/>
    <lineage>
        <taxon>Bacteria</taxon>
        <taxon>Pseudomonadati</taxon>
        <taxon>Pseudomonadota</taxon>
        <taxon>Betaproteobacteria</taxon>
        <taxon>Burkholderiales</taxon>
        <taxon>Sphaerotilaceae</taxon>
        <taxon>Piscinibacter</taxon>
    </lineage>
</organism>
<feature type="signal peptide" evidence="3">
    <location>
        <begin position="1"/>
        <end position="23"/>
    </location>
</feature>
<dbReference type="Gene3D" id="2.40.160.20">
    <property type="match status" value="1"/>
</dbReference>
<dbReference type="SUPFAM" id="SSF56925">
    <property type="entry name" value="OMPA-like"/>
    <property type="match status" value="1"/>
</dbReference>
<dbReference type="InterPro" id="IPR027385">
    <property type="entry name" value="Beta-barrel_OMP"/>
</dbReference>
<accession>A0A5C6TXG5</accession>
<evidence type="ECO:0000313" key="6">
    <source>
        <dbReference type="Proteomes" id="UP000321832"/>
    </source>
</evidence>
<dbReference type="Proteomes" id="UP000321832">
    <property type="component" value="Unassembled WGS sequence"/>
</dbReference>
<sequence length="214" mass="23653">MLMRPTLLLITAMLAAPTLAQTAAPQQPANEQVIVPEVQRRDVRLPKFPSKDFEVGLLAGTYATQSFGASGVAGLRLGYHLSEDFFVEGVYAQTKVSDKTFTEIFPGAGPLADTDKKLSYYNVSAGYNLFPGEIFLGSKYAKASSIYLIGGVGSTKFANQRKQTFNVGFGFRVLFSDRWAVRVDVRDHIFSYDLLGVRQNTQNLELTTGFAYYF</sequence>
<evidence type="ECO:0000256" key="2">
    <source>
        <dbReference type="ARBA" id="ARBA00022729"/>
    </source>
</evidence>
<evidence type="ECO:0000256" key="1">
    <source>
        <dbReference type="ARBA" id="ARBA00004442"/>
    </source>
</evidence>
<comment type="subcellular location">
    <subcellularLocation>
        <location evidence="1">Cell outer membrane</location>
    </subcellularLocation>
</comment>
<dbReference type="AlphaFoldDB" id="A0A5C6TXG5"/>
<protein>
    <submittedName>
        <fullName evidence="5">Outer membrane beta-barrel domain-containing protein</fullName>
    </submittedName>
</protein>
<feature type="domain" description="Outer membrane protein beta-barrel" evidence="4">
    <location>
        <begin position="66"/>
        <end position="214"/>
    </location>
</feature>
<dbReference type="Pfam" id="PF13505">
    <property type="entry name" value="OMP_b-brl"/>
    <property type="match status" value="1"/>
</dbReference>
<keyword evidence="6" id="KW-1185">Reference proteome</keyword>
<dbReference type="NCBIfam" id="TIGR04565">
    <property type="entry name" value="OMP_myx_plus"/>
    <property type="match status" value="1"/>
</dbReference>
<dbReference type="EMBL" id="VOPW01000001">
    <property type="protein sequence ID" value="TXC65132.1"/>
    <property type="molecule type" value="Genomic_DNA"/>
</dbReference>